<evidence type="ECO:0000259" key="2">
    <source>
        <dbReference type="SMART" id="SM00867"/>
    </source>
</evidence>
<feature type="domain" description="Lipid/polyisoprenoid-binding YceI-like" evidence="2">
    <location>
        <begin position="21"/>
        <end position="193"/>
    </location>
</feature>
<comment type="caution">
    <text evidence="3">The sequence shown here is derived from an EMBL/GenBank/DDBJ whole genome shotgun (WGS) entry which is preliminary data.</text>
</comment>
<dbReference type="EMBL" id="BMOM01000064">
    <property type="protein sequence ID" value="GGM22397.1"/>
    <property type="molecule type" value="Genomic_DNA"/>
</dbReference>
<keyword evidence="1" id="KW-0732">Signal</keyword>
<evidence type="ECO:0000313" key="4">
    <source>
        <dbReference type="Proteomes" id="UP000661918"/>
    </source>
</evidence>
<dbReference type="RefSeq" id="WP_188905437.1">
    <property type="nucleotide sequence ID" value="NZ_BMOM01000064.1"/>
</dbReference>
<accession>A0ABQ2H186</accession>
<name>A0ABQ2H186_9DEIO</name>
<sequence>MRSLFILPALLLASAIAAPVKYVVTDLDNVNVMTAENETDIENFTAITNKIGGTVTFDAVAKTGSADLTVDGASIKTGVPARDGHMVSKDWFNFAANPIIRFKTTQVTWVSGDNYKVSGTLTMNGVTKPVNTVARVKLTPANDVTKSMKIPGDALAISVKMSVLLSDYGIQHPAIKAGRVGNILPISLKFIASQP</sequence>
<dbReference type="SUPFAM" id="SSF101874">
    <property type="entry name" value="YceI-like"/>
    <property type="match status" value="1"/>
</dbReference>
<evidence type="ECO:0000256" key="1">
    <source>
        <dbReference type="SAM" id="SignalP"/>
    </source>
</evidence>
<dbReference type="Pfam" id="PF04264">
    <property type="entry name" value="YceI"/>
    <property type="match status" value="1"/>
</dbReference>
<organism evidence="3 4">
    <name type="scientific">Deinococcus aerophilus</name>
    <dbReference type="NCBI Taxonomy" id="522488"/>
    <lineage>
        <taxon>Bacteria</taxon>
        <taxon>Thermotogati</taxon>
        <taxon>Deinococcota</taxon>
        <taxon>Deinococci</taxon>
        <taxon>Deinococcales</taxon>
        <taxon>Deinococcaceae</taxon>
        <taxon>Deinococcus</taxon>
    </lineage>
</organism>
<feature type="chain" id="PRO_5046457120" evidence="1">
    <location>
        <begin position="18"/>
        <end position="195"/>
    </location>
</feature>
<feature type="signal peptide" evidence="1">
    <location>
        <begin position="1"/>
        <end position="17"/>
    </location>
</feature>
<keyword evidence="4" id="KW-1185">Reference proteome</keyword>
<reference evidence="4" key="1">
    <citation type="journal article" date="2019" name="Int. J. Syst. Evol. Microbiol.">
        <title>The Global Catalogue of Microorganisms (GCM) 10K type strain sequencing project: providing services to taxonomists for standard genome sequencing and annotation.</title>
        <authorList>
            <consortium name="The Broad Institute Genomics Platform"/>
            <consortium name="The Broad Institute Genome Sequencing Center for Infectious Disease"/>
            <person name="Wu L."/>
            <person name="Ma J."/>
        </authorList>
    </citation>
    <scope>NUCLEOTIDE SEQUENCE [LARGE SCALE GENOMIC DNA]</scope>
    <source>
        <strain evidence="4">JCM 15443</strain>
    </source>
</reference>
<dbReference type="SMART" id="SM00867">
    <property type="entry name" value="YceI"/>
    <property type="match status" value="1"/>
</dbReference>
<proteinExistence type="predicted"/>
<dbReference type="Gene3D" id="2.40.128.110">
    <property type="entry name" value="Lipid/polyisoprenoid-binding, YceI-like"/>
    <property type="match status" value="1"/>
</dbReference>
<dbReference type="Proteomes" id="UP000661918">
    <property type="component" value="Unassembled WGS sequence"/>
</dbReference>
<dbReference type="InterPro" id="IPR036761">
    <property type="entry name" value="TTHA0802/YceI-like_sf"/>
</dbReference>
<protein>
    <submittedName>
        <fullName evidence="3">Polyisoprenoid-binding protein</fullName>
    </submittedName>
</protein>
<dbReference type="PANTHER" id="PTHR34406:SF1">
    <property type="entry name" value="PROTEIN YCEI"/>
    <property type="match status" value="1"/>
</dbReference>
<dbReference type="InterPro" id="IPR007372">
    <property type="entry name" value="Lipid/polyisoprenoid-bd_YceI"/>
</dbReference>
<dbReference type="PANTHER" id="PTHR34406">
    <property type="entry name" value="PROTEIN YCEI"/>
    <property type="match status" value="1"/>
</dbReference>
<gene>
    <name evidence="3" type="primary">yceI</name>
    <name evidence="3" type="ORF">GCM10010841_32870</name>
</gene>
<evidence type="ECO:0000313" key="3">
    <source>
        <dbReference type="EMBL" id="GGM22397.1"/>
    </source>
</evidence>